<reference evidence="2 3" key="1">
    <citation type="submission" date="2014-12" db="EMBL/GenBank/DDBJ databases">
        <title>Partial genome sequence of Streptococcus constellatus KCOM 1650 (= ChDC B144).</title>
        <authorList>
            <person name="Kook J.-K."/>
            <person name="Park S.-N."/>
            <person name="Lim Y.K."/>
            <person name="Jo E."/>
        </authorList>
    </citation>
    <scope>NUCLEOTIDE SEQUENCE [LARGE SCALE GENOMIC DNA]</scope>
    <source>
        <strain evidence="2 3">KCOM 1650</strain>
    </source>
</reference>
<proteinExistence type="predicted"/>
<dbReference type="EMBL" id="JWIY01000001">
    <property type="protein sequence ID" value="KIC78050.1"/>
    <property type="molecule type" value="Genomic_DNA"/>
</dbReference>
<dbReference type="PATRIC" id="fig|76860.7.peg.1258"/>
<sequence length="55" mass="6547">MNLQQYKKIILPLLAILFIISFYFFFTLTDPILFWIDVAVIACCIFLGRKFLKKD</sequence>
<comment type="caution">
    <text evidence="2">The sequence shown here is derived from an EMBL/GenBank/DDBJ whole genome shotgun (WGS) entry which is preliminary data.</text>
</comment>
<keyword evidence="1" id="KW-0472">Membrane</keyword>
<keyword evidence="1" id="KW-0812">Transmembrane</keyword>
<evidence type="ECO:0000313" key="2">
    <source>
        <dbReference type="EMBL" id="KIC78050.1"/>
    </source>
</evidence>
<dbReference type="eggNOG" id="ENOG503213U">
    <property type="taxonomic scope" value="Bacteria"/>
</dbReference>
<organism evidence="2 3">
    <name type="scientific">Streptococcus constellatus</name>
    <dbReference type="NCBI Taxonomy" id="76860"/>
    <lineage>
        <taxon>Bacteria</taxon>
        <taxon>Bacillati</taxon>
        <taxon>Bacillota</taxon>
        <taxon>Bacilli</taxon>
        <taxon>Lactobacillales</taxon>
        <taxon>Streptococcaceae</taxon>
        <taxon>Streptococcus</taxon>
        <taxon>Streptococcus anginosus group</taxon>
    </lineage>
</organism>
<accession>A0A0C1K4X7</accession>
<evidence type="ECO:0000313" key="3">
    <source>
        <dbReference type="Proteomes" id="UP000031339"/>
    </source>
</evidence>
<name>A0A0C1K4X7_STRCV</name>
<keyword evidence="1" id="KW-1133">Transmembrane helix</keyword>
<gene>
    <name evidence="2" type="ORF">RN79_00280</name>
</gene>
<protein>
    <submittedName>
        <fullName evidence="2">Membrane protein</fullName>
    </submittedName>
</protein>
<evidence type="ECO:0000256" key="1">
    <source>
        <dbReference type="SAM" id="Phobius"/>
    </source>
</evidence>
<dbReference type="AlphaFoldDB" id="A0A0C1K4X7"/>
<dbReference type="STRING" id="862969.SCI_0366"/>
<feature type="transmembrane region" description="Helical" evidence="1">
    <location>
        <begin position="9"/>
        <end position="26"/>
    </location>
</feature>
<dbReference type="Proteomes" id="UP000031339">
    <property type="component" value="Unassembled WGS sequence"/>
</dbReference>
<feature type="transmembrane region" description="Helical" evidence="1">
    <location>
        <begin position="32"/>
        <end position="52"/>
    </location>
</feature>